<reference evidence="1" key="1">
    <citation type="submission" date="2022-11" db="EMBL/GenBank/DDBJ databases">
        <authorList>
            <person name="Petersen C."/>
        </authorList>
    </citation>
    <scope>NUCLEOTIDE SEQUENCE</scope>
    <source>
        <strain evidence="1">IBT 29864</strain>
    </source>
</reference>
<protein>
    <submittedName>
        <fullName evidence="1">Uncharacterized protein</fullName>
    </submittedName>
</protein>
<keyword evidence="2" id="KW-1185">Reference proteome</keyword>
<dbReference type="GeneID" id="81444349"/>
<dbReference type="RefSeq" id="XP_056549068.1">
    <property type="nucleotide sequence ID" value="XM_056705170.1"/>
</dbReference>
<gene>
    <name evidence="1" type="ORF">N7496_012257</name>
</gene>
<organism evidence="1 2">
    <name type="scientific">Penicillium cataractarum</name>
    <dbReference type="NCBI Taxonomy" id="2100454"/>
    <lineage>
        <taxon>Eukaryota</taxon>
        <taxon>Fungi</taxon>
        <taxon>Dikarya</taxon>
        <taxon>Ascomycota</taxon>
        <taxon>Pezizomycotina</taxon>
        <taxon>Eurotiomycetes</taxon>
        <taxon>Eurotiomycetidae</taxon>
        <taxon>Eurotiales</taxon>
        <taxon>Aspergillaceae</taxon>
        <taxon>Penicillium</taxon>
    </lineage>
</organism>
<proteinExistence type="predicted"/>
<dbReference type="Proteomes" id="UP001147782">
    <property type="component" value="Unassembled WGS sequence"/>
</dbReference>
<name>A0A9W9UTN5_9EURO</name>
<comment type="caution">
    <text evidence="1">The sequence shown here is derived from an EMBL/GenBank/DDBJ whole genome shotgun (WGS) entry which is preliminary data.</text>
</comment>
<reference evidence="1" key="2">
    <citation type="journal article" date="2023" name="IMA Fungus">
        <title>Comparative genomic study of the Penicillium genus elucidates a diverse pangenome and 15 lateral gene transfer events.</title>
        <authorList>
            <person name="Petersen C."/>
            <person name="Sorensen T."/>
            <person name="Nielsen M.R."/>
            <person name="Sondergaard T.E."/>
            <person name="Sorensen J.L."/>
            <person name="Fitzpatrick D.A."/>
            <person name="Frisvad J.C."/>
            <person name="Nielsen K.L."/>
        </authorList>
    </citation>
    <scope>NUCLEOTIDE SEQUENCE</scope>
    <source>
        <strain evidence="1">IBT 29864</strain>
    </source>
</reference>
<dbReference type="AlphaFoldDB" id="A0A9W9UTN5"/>
<accession>A0A9W9UTN5</accession>
<sequence>MATERELQVACLWGLHDRGVLVVKGSFDDSIEAAVVACIKAYVEKHMHHNLLDVSFSPDTNISPGH</sequence>
<evidence type="ECO:0000313" key="1">
    <source>
        <dbReference type="EMBL" id="KAJ5355045.1"/>
    </source>
</evidence>
<evidence type="ECO:0000313" key="2">
    <source>
        <dbReference type="Proteomes" id="UP001147782"/>
    </source>
</evidence>
<dbReference type="EMBL" id="JAPZBS010000010">
    <property type="protein sequence ID" value="KAJ5355045.1"/>
    <property type="molecule type" value="Genomic_DNA"/>
</dbReference>